<accession>A0AAF3ECZ1</accession>
<feature type="transmembrane region" description="Helical" evidence="6">
    <location>
        <begin position="107"/>
        <end position="124"/>
    </location>
</feature>
<dbReference type="InterPro" id="IPR037185">
    <property type="entry name" value="EmrE-like"/>
</dbReference>
<name>A0AAF3ECZ1_9BILA</name>
<reference evidence="8" key="1">
    <citation type="submission" date="2024-02" db="UniProtKB">
        <authorList>
            <consortium name="WormBaseParasite"/>
        </authorList>
    </citation>
    <scope>IDENTIFICATION</scope>
</reference>
<dbReference type="InterPro" id="IPR018908">
    <property type="entry name" value="TMEM234"/>
</dbReference>
<keyword evidence="5 6" id="KW-0472">Membrane</keyword>
<evidence type="ECO:0000256" key="2">
    <source>
        <dbReference type="ARBA" id="ARBA00005977"/>
    </source>
</evidence>
<feature type="transmembrane region" description="Helical" evidence="6">
    <location>
        <begin position="79"/>
        <end position="100"/>
    </location>
</feature>
<dbReference type="AlphaFoldDB" id="A0AAF3ECZ1"/>
<keyword evidence="3 6" id="KW-0812">Transmembrane</keyword>
<dbReference type="WBParaSite" id="MBELARI_LOCUS11836.1">
    <property type="protein sequence ID" value="MBELARI_LOCUS11836.1"/>
    <property type="gene ID" value="MBELARI_LOCUS11836"/>
</dbReference>
<dbReference type="PANTHER" id="PTHR28668:SF1">
    <property type="entry name" value="TRANSMEMBRANE PROTEIN 234"/>
    <property type="match status" value="1"/>
</dbReference>
<comment type="similarity">
    <text evidence="2">Belongs to the TMEM234 family.</text>
</comment>
<evidence type="ECO:0000256" key="5">
    <source>
        <dbReference type="ARBA" id="ARBA00023136"/>
    </source>
</evidence>
<keyword evidence="7" id="KW-1185">Reference proteome</keyword>
<evidence type="ECO:0000256" key="3">
    <source>
        <dbReference type="ARBA" id="ARBA00022692"/>
    </source>
</evidence>
<keyword evidence="4 6" id="KW-1133">Transmembrane helix</keyword>
<proteinExistence type="inferred from homology"/>
<evidence type="ECO:0000256" key="6">
    <source>
        <dbReference type="SAM" id="Phobius"/>
    </source>
</evidence>
<dbReference type="SUPFAM" id="SSF103481">
    <property type="entry name" value="Multidrug resistance efflux transporter EmrE"/>
    <property type="match status" value="1"/>
</dbReference>
<organism evidence="7 8">
    <name type="scientific">Mesorhabditis belari</name>
    <dbReference type="NCBI Taxonomy" id="2138241"/>
    <lineage>
        <taxon>Eukaryota</taxon>
        <taxon>Metazoa</taxon>
        <taxon>Ecdysozoa</taxon>
        <taxon>Nematoda</taxon>
        <taxon>Chromadorea</taxon>
        <taxon>Rhabditida</taxon>
        <taxon>Rhabditina</taxon>
        <taxon>Rhabditomorpha</taxon>
        <taxon>Rhabditoidea</taxon>
        <taxon>Rhabditidae</taxon>
        <taxon>Mesorhabditinae</taxon>
        <taxon>Mesorhabditis</taxon>
    </lineage>
</organism>
<evidence type="ECO:0000256" key="4">
    <source>
        <dbReference type="ARBA" id="ARBA00022989"/>
    </source>
</evidence>
<protein>
    <submittedName>
        <fullName evidence="8">Transmembrane protein 234</fullName>
    </submittedName>
</protein>
<sequence>MECDRWCLFEMLFVSAIWGTTNPFMRIGAKYGSSAGNETGFLQKSLSTVANWRFFLPFLVNQFGSISFTFLVARLPVSIVVPTVNSLQFVFAALAGQFLGERLSQRGFFGCFLILIGVILMLFTELQKSS</sequence>
<dbReference type="PANTHER" id="PTHR28668">
    <property type="entry name" value="TRANSMEMBRANE PROTEIN 234"/>
    <property type="match status" value="1"/>
</dbReference>
<evidence type="ECO:0000256" key="1">
    <source>
        <dbReference type="ARBA" id="ARBA00004141"/>
    </source>
</evidence>
<dbReference type="Proteomes" id="UP000887575">
    <property type="component" value="Unassembled WGS sequence"/>
</dbReference>
<evidence type="ECO:0000313" key="7">
    <source>
        <dbReference type="Proteomes" id="UP000887575"/>
    </source>
</evidence>
<evidence type="ECO:0000313" key="8">
    <source>
        <dbReference type="WBParaSite" id="MBELARI_LOCUS11836.1"/>
    </source>
</evidence>
<feature type="transmembrane region" description="Helical" evidence="6">
    <location>
        <begin position="54"/>
        <end position="73"/>
    </location>
</feature>
<dbReference type="GO" id="GO:0016020">
    <property type="term" value="C:membrane"/>
    <property type="evidence" value="ECO:0007669"/>
    <property type="project" value="UniProtKB-SubCell"/>
</dbReference>
<dbReference type="Gene3D" id="1.10.3730.20">
    <property type="match status" value="1"/>
</dbReference>
<dbReference type="Pfam" id="PF10639">
    <property type="entry name" value="TMEM234"/>
    <property type="match status" value="1"/>
</dbReference>
<comment type="subcellular location">
    <subcellularLocation>
        <location evidence="1">Membrane</location>
        <topology evidence="1">Multi-pass membrane protein</topology>
    </subcellularLocation>
</comment>